<dbReference type="EMBL" id="JAPQKN010000002">
    <property type="protein sequence ID" value="KAJ5168534.1"/>
    <property type="molecule type" value="Genomic_DNA"/>
</dbReference>
<dbReference type="PANTHER" id="PTHR46281">
    <property type="entry name" value="CYTOCHROME C OXIDASE SUBUNIT 6B"/>
    <property type="match status" value="1"/>
</dbReference>
<proteinExistence type="inferred from homology"/>
<evidence type="ECO:0000256" key="4">
    <source>
        <dbReference type="ARBA" id="ARBA00023157"/>
    </source>
</evidence>
<dbReference type="Proteomes" id="UP001149163">
    <property type="component" value="Unassembled WGS sequence"/>
</dbReference>
<comment type="subcellular location">
    <subcellularLocation>
        <location evidence="1">Mitochondrion</location>
    </subcellularLocation>
</comment>
<dbReference type="InterPro" id="IPR036549">
    <property type="entry name" value="CX6/COA6-like_sf"/>
</dbReference>
<dbReference type="Gene3D" id="1.10.10.140">
    <property type="entry name" value="Cytochrome c oxidase, subunit VIb"/>
    <property type="match status" value="1"/>
</dbReference>
<keyword evidence="4" id="KW-1015">Disulfide bond</keyword>
<organism evidence="5 6">
    <name type="scientific">Penicillium canariense</name>
    <dbReference type="NCBI Taxonomy" id="189055"/>
    <lineage>
        <taxon>Eukaryota</taxon>
        <taxon>Fungi</taxon>
        <taxon>Dikarya</taxon>
        <taxon>Ascomycota</taxon>
        <taxon>Pezizomycotina</taxon>
        <taxon>Eurotiomycetes</taxon>
        <taxon>Eurotiomycetidae</taxon>
        <taxon>Eurotiales</taxon>
        <taxon>Aspergillaceae</taxon>
        <taxon>Penicillium</taxon>
    </lineage>
</organism>
<dbReference type="GO" id="GO:0005739">
    <property type="term" value="C:mitochondrion"/>
    <property type="evidence" value="ECO:0007669"/>
    <property type="project" value="UniProtKB-SubCell"/>
</dbReference>
<name>A0A9W9LP29_9EURO</name>
<keyword evidence="6" id="KW-1185">Reference proteome</keyword>
<dbReference type="GeneID" id="81425429"/>
<evidence type="ECO:0000313" key="6">
    <source>
        <dbReference type="Proteomes" id="UP001149163"/>
    </source>
</evidence>
<dbReference type="SUPFAM" id="SSF47694">
    <property type="entry name" value="Cytochrome c oxidase subunit h"/>
    <property type="match status" value="1"/>
</dbReference>
<dbReference type="Pfam" id="PF02297">
    <property type="entry name" value="COX6B"/>
    <property type="match status" value="1"/>
</dbReference>
<accession>A0A9W9LP29</accession>
<evidence type="ECO:0000256" key="2">
    <source>
        <dbReference type="ARBA" id="ARBA00006425"/>
    </source>
</evidence>
<evidence type="ECO:0000313" key="5">
    <source>
        <dbReference type="EMBL" id="KAJ5168534.1"/>
    </source>
</evidence>
<comment type="similarity">
    <text evidence="2">Belongs to the cytochrome c oxidase subunit 6B family.</text>
</comment>
<sequence>MGAIPEVDPEEPVETKPFKFVTAGTYTLDSLAAWPAAEIRFRTGVSRLGLGTKHCWQNYVDYYKCVNAKGEDFRPCRQFYHAFRSLCPKAWTDRWDGQREAGNFPAHLDK</sequence>
<dbReference type="PANTHER" id="PTHR46281:SF8">
    <property type="entry name" value="CYTOCHROME C OXIDASE SUBUNIT 12, MITOCHONDRIAL"/>
    <property type="match status" value="1"/>
</dbReference>
<protein>
    <submittedName>
        <fullName evidence="5">Cytochrome c oxidase polypeptide vib</fullName>
    </submittedName>
</protein>
<dbReference type="RefSeq" id="XP_056544995.1">
    <property type="nucleotide sequence ID" value="XM_056686253.1"/>
</dbReference>
<comment type="caution">
    <text evidence="5">The sequence shown here is derived from an EMBL/GenBank/DDBJ whole genome shotgun (WGS) entry which is preliminary data.</text>
</comment>
<dbReference type="PROSITE" id="PS51808">
    <property type="entry name" value="CHCH"/>
    <property type="match status" value="1"/>
</dbReference>
<dbReference type="InterPro" id="IPR048280">
    <property type="entry name" value="COX6B-like"/>
</dbReference>
<evidence type="ECO:0000256" key="1">
    <source>
        <dbReference type="ARBA" id="ARBA00004173"/>
    </source>
</evidence>
<reference evidence="5" key="2">
    <citation type="journal article" date="2023" name="IMA Fungus">
        <title>Comparative genomic study of the Penicillium genus elucidates a diverse pangenome and 15 lateral gene transfer events.</title>
        <authorList>
            <person name="Petersen C."/>
            <person name="Sorensen T."/>
            <person name="Nielsen M.R."/>
            <person name="Sondergaard T.E."/>
            <person name="Sorensen J.L."/>
            <person name="Fitzpatrick D.A."/>
            <person name="Frisvad J.C."/>
            <person name="Nielsen K.L."/>
        </authorList>
    </citation>
    <scope>NUCLEOTIDE SEQUENCE</scope>
    <source>
        <strain evidence="5">IBT 26290</strain>
    </source>
</reference>
<dbReference type="AlphaFoldDB" id="A0A9W9LP29"/>
<dbReference type="InterPro" id="IPR003213">
    <property type="entry name" value="Cyt_c_oxidase_su6B"/>
</dbReference>
<gene>
    <name evidence="5" type="ORF">N7482_004128</name>
</gene>
<dbReference type="CDD" id="cd00926">
    <property type="entry name" value="Cyt_c_Oxidase_VIb"/>
    <property type="match status" value="1"/>
</dbReference>
<keyword evidence="3" id="KW-0496">Mitochondrion</keyword>
<dbReference type="OrthoDB" id="1107506at2759"/>
<dbReference type="GO" id="GO:0045277">
    <property type="term" value="C:respiratory chain complex IV"/>
    <property type="evidence" value="ECO:0007669"/>
    <property type="project" value="InterPro"/>
</dbReference>
<reference evidence="5" key="1">
    <citation type="submission" date="2022-11" db="EMBL/GenBank/DDBJ databases">
        <authorList>
            <person name="Petersen C."/>
        </authorList>
    </citation>
    <scope>NUCLEOTIDE SEQUENCE</scope>
    <source>
        <strain evidence="5">IBT 26290</strain>
    </source>
</reference>
<evidence type="ECO:0000256" key="3">
    <source>
        <dbReference type="ARBA" id="ARBA00023128"/>
    </source>
</evidence>